<comment type="caution">
    <text evidence="2">The sequence shown here is derived from an EMBL/GenBank/DDBJ whole genome shotgun (WGS) entry which is preliminary data.</text>
</comment>
<reference evidence="2 3" key="1">
    <citation type="submission" date="2024-08" db="EMBL/GenBank/DDBJ databases">
        <title>Clostridium lapicellarii sp. nov., and Clostridium renhuaiense sp. nov., two species isolated from the mud in a fermentation cellar used for producing sauce-flavour Chinese liquors.</title>
        <authorList>
            <person name="Yang F."/>
            <person name="Wang H."/>
            <person name="Chen L.Q."/>
            <person name="Zhou N."/>
            <person name="Lu J.J."/>
            <person name="Pu X.X."/>
            <person name="Wan B."/>
            <person name="Wang L."/>
            <person name="Liu S.J."/>
        </authorList>
    </citation>
    <scope>NUCLEOTIDE SEQUENCE [LARGE SCALE GENOMIC DNA]</scope>
    <source>
        <strain evidence="2 3">MT-113</strain>
    </source>
</reference>
<keyword evidence="1" id="KW-0472">Membrane</keyword>
<evidence type="ECO:0000313" key="2">
    <source>
        <dbReference type="EMBL" id="MEY8762843.1"/>
    </source>
</evidence>
<organism evidence="2 3">
    <name type="scientific">Clostridium lapidicellarium</name>
    <dbReference type="NCBI Taxonomy" id="3240931"/>
    <lineage>
        <taxon>Bacteria</taxon>
        <taxon>Bacillati</taxon>
        <taxon>Bacillota</taxon>
        <taxon>Clostridia</taxon>
        <taxon>Eubacteriales</taxon>
        <taxon>Clostridiaceae</taxon>
        <taxon>Clostridium</taxon>
    </lineage>
</organism>
<dbReference type="RefSeq" id="WP_294182550.1">
    <property type="nucleotide sequence ID" value="NZ_JBGFFE010000003.1"/>
</dbReference>
<feature type="transmembrane region" description="Helical" evidence="1">
    <location>
        <begin position="6"/>
        <end position="21"/>
    </location>
</feature>
<accession>A0ABV4DXR1</accession>
<evidence type="ECO:0000313" key="3">
    <source>
        <dbReference type="Proteomes" id="UP001565220"/>
    </source>
</evidence>
<dbReference type="EMBL" id="JBGFFE010000003">
    <property type="protein sequence ID" value="MEY8762843.1"/>
    <property type="molecule type" value="Genomic_DNA"/>
</dbReference>
<protein>
    <submittedName>
        <fullName evidence="2">FeoB-associated Cys-rich membrane protein</fullName>
    </submittedName>
</protein>
<dbReference type="Proteomes" id="UP001565220">
    <property type="component" value="Unassembled WGS sequence"/>
</dbReference>
<keyword evidence="1" id="KW-1133">Transmembrane helix</keyword>
<dbReference type="Pfam" id="PF12669">
    <property type="entry name" value="FeoB_associated"/>
    <property type="match status" value="1"/>
</dbReference>
<keyword evidence="3" id="KW-1185">Reference proteome</keyword>
<gene>
    <name evidence="2" type="ORF">AB8S09_04155</name>
</gene>
<keyword evidence="1" id="KW-0812">Transmembrane</keyword>
<evidence type="ECO:0000256" key="1">
    <source>
        <dbReference type="SAM" id="Phobius"/>
    </source>
</evidence>
<sequence length="51" mass="5598">MLFVEIAITAAIVIAAGYVLYRNLKNKSKGGGCDCCSTVDCPYRRIKKKKS</sequence>
<name>A0ABV4DXR1_9CLOT</name>
<proteinExistence type="predicted"/>